<reference evidence="8" key="1">
    <citation type="submission" date="2022-12" db="EMBL/GenBank/DDBJ databases">
        <title>Whole genome sequence of Mycolicibacterium iranicum strain SBH312.</title>
        <authorList>
            <person name="Jani J."/>
            <person name="Arifin Mustapha Z."/>
            <person name="Ahmed K."/>
            <person name="Kai Ling C."/>
        </authorList>
    </citation>
    <scope>NUCLEOTIDE SEQUENCE</scope>
    <source>
        <strain evidence="8">SBH312</strain>
    </source>
</reference>
<feature type="domain" description="Zeta toxin" evidence="7">
    <location>
        <begin position="4"/>
        <end position="147"/>
    </location>
</feature>
<comment type="caution">
    <text evidence="8">The sequence shown here is derived from an EMBL/GenBank/DDBJ whole genome shotgun (WGS) entry which is preliminary data.</text>
</comment>
<dbReference type="InterPro" id="IPR010488">
    <property type="entry name" value="Zeta_toxin_domain"/>
</dbReference>
<dbReference type="RefSeq" id="WP_268785903.1">
    <property type="nucleotide sequence ID" value="NZ_JAPQYE010000003.1"/>
</dbReference>
<evidence type="ECO:0000256" key="1">
    <source>
        <dbReference type="ARBA" id="ARBA00009104"/>
    </source>
</evidence>
<evidence type="ECO:0000256" key="3">
    <source>
        <dbReference type="ARBA" id="ARBA00022741"/>
    </source>
</evidence>
<keyword evidence="9" id="KW-1185">Reference proteome</keyword>
<evidence type="ECO:0000256" key="2">
    <source>
        <dbReference type="ARBA" id="ARBA00011963"/>
    </source>
</evidence>
<keyword evidence="3" id="KW-0547">Nucleotide-binding</keyword>
<accession>A0ABT4HDT6</accession>
<dbReference type="Proteomes" id="UP001084650">
    <property type="component" value="Unassembled WGS sequence"/>
</dbReference>
<dbReference type="InterPro" id="IPR027417">
    <property type="entry name" value="P-loop_NTPase"/>
</dbReference>
<sequence>MNRLDLVVGSNGAGKSTFIELTLAPLLPGSLVVNADEIAKHRWPDVPAKHSYEAARIAAQTRAQLIALGESFIAETVFSHPSKLELIDAAQAARYSVILHAVLIPEDLAVQRVRHRVASGGHDVPEDKIRGRYRRLWDLVAVAAQRVDAATFYDNSAARGPRIVAQLSAGFVVGSPTWPSWTPAALSAHWPTDAGN</sequence>
<name>A0ABT4HDT6_MYCIR</name>
<dbReference type="SUPFAM" id="SSF52540">
    <property type="entry name" value="P-loop containing nucleoside triphosphate hydrolases"/>
    <property type="match status" value="1"/>
</dbReference>
<dbReference type="Pfam" id="PF06414">
    <property type="entry name" value="Zeta_toxin"/>
    <property type="match status" value="1"/>
</dbReference>
<evidence type="ECO:0000313" key="8">
    <source>
        <dbReference type="EMBL" id="MCZ0728362.1"/>
    </source>
</evidence>
<organism evidence="8 9">
    <name type="scientific">Mycolicibacterium iranicum</name>
    <name type="common">Mycobacterium iranicum</name>
    <dbReference type="NCBI Taxonomy" id="912594"/>
    <lineage>
        <taxon>Bacteria</taxon>
        <taxon>Bacillati</taxon>
        <taxon>Actinomycetota</taxon>
        <taxon>Actinomycetes</taxon>
        <taxon>Mycobacteriales</taxon>
        <taxon>Mycobacteriaceae</taxon>
        <taxon>Mycolicibacterium</taxon>
    </lineage>
</organism>
<evidence type="ECO:0000256" key="5">
    <source>
        <dbReference type="ARBA" id="ARBA00032897"/>
    </source>
</evidence>
<evidence type="ECO:0000256" key="4">
    <source>
        <dbReference type="ARBA" id="ARBA00022840"/>
    </source>
</evidence>
<dbReference type="EMBL" id="JAPQYE010000003">
    <property type="protein sequence ID" value="MCZ0728362.1"/>
    <property type="molecule type" value="Genomic_DNA"/>
</dbReference>
<evidence type="ECO:0000259" key="7">
    <source>
        <dbReference type="Pfam" id="PF06414"/>
    </source>
</evidence>
<dbReference type="PANTHER" id="PTHR39206">
    <property type="entry name" value="SLL8004 PROTEIN"/>
    <property type="match status" value="1"/>
</dbReference>
<evidence type="ECO:0000256" key="6">
    <source>
        <dbReference type="ARBA" id="ARBA00048178"/>
    </source>
</evidence>
<gene>
    <name evidence="8" type="ORF">OY187_09900</name>
</gene>
<protein>
    <recommendedName>
        <fullName evidence="5">UDP-N-acetylglucosamine kinase</fullName>
        <ecNumber evidence="2">2.7.1.176</ecNumber>
    </recommendedName>
    <alternativeName>
        <fullName evidence="5">UDP-N-acetylglucosamine kinase</fullName>
    </alternativeName>
</protein>
<dbReference type="PANTHER" id="PTHR39206:SF1">
    <property type="entry name" value="SLL8004 PROTEIN"/>
    <property type="match status" value="1"/>
</dbReference>
<keyword evidence="4" id="KW-0067">ATP-binding</keyword>
<dbReference type="Gene3D" id="3.40.50.300">
    <property type="entry name" value="P-loop containing nucleotide triphosphate hydrolases"/>
    <property type="match status" value="1"/>
</dbReference>
<dbReference type="EC" id="2.7.1.176" evidence="2"/>
<evidence type="ECO:0000313" key="9">
    <source>
        <dbReference type="Proteomes" id="UP001084650"/>
    </source>
</evidence>
<proteinExistence type="inferred from homology"/>
<comment type="catalytic activity">
    <reaction evidence="6">
        <text>UDP-N-acetyl-alpha-D-glucosamine + ATP = UDP-N-acetyl-alpha-D-glucosamine 3'-phosphate + ADP + H(+)</text>
        <dbReference type="Rhea" id="RHEA:32671"/>
        <dbReference type="ChEBI" id="CHEBI:15378"/>
        <dbReference type="ChEBI" id="CHEBI:30616"/>
        <dbReference type="ChEBI" id="CHEBI:57705"/>
        <dbReference type="ChEBI" id="CHEBI:64353"/>
        <dbReference type="ChEBI" id="CHEBI:456216"/>
        <dbReference type="EC" id="2.7.1.176"/>
    </reaction>
</comment>
<comment type="similarity">
    <text evidence="1">Belongs to the zeta toxin family.</text>
</comment>